<feature type="region of interest" description="Disordered" evidence="8">
    <location>
        <begin position="1"/>
        <end position="39"/>
    </location>
</feature>
<feature type="domain" description="EF-hand" evidence="10">
    <location>
        <begin position="549"/>
        <end position="584"/>
    </location>
</feature>
<dbReference type="InterPro" id="IPR018247">
    <property type="entry name" value="EF_Hand_1_Ca_BS"/>
</dbReference>
<evidence type="ECO:0000313" key="11">
    <source>
        <dbReference type="EMBL" id="KXZ47282.1"/>
    </source>
</evidence>
<feature type="compositionally biased region" description="Basic residues" evidence="8">
    <location>
        <begin position="1093"/>
        <end position="1105"/>
    </location>
</feature>
<evidence type="ECO:0000259" key="9">
    <source>
        <dbReference type="PROSITE" id="PS50011"/>
    </source>
</evidence>
<evidence type="ECO:0000313" key="12">
    <source>
        <dbReference type="Proteomes" id="UP000075714"/>
    </source>
</evidence>
<dbReference type="CDD" id="cd00051">
    <property type="entry name" value="EFh"/>
    <property type="match status" value="1"/>
</dbReference>
<dbReference type="GO" id="GO:0004674">
    <property type="term" value="F:protein serine/threonine kinase activity"/>
    <property type="evidence" value="ECO:0007669"/>
    <property type="project" value="UniProtKB-KW"/>
</dbReference>
<feature type="compositionally biased region" description="Low complexity" evidence="8">
    <location>
        <begin position="173"/>
        <end position="184"/>
    </location>
</feature>
<feature type="compositionally biased region" description="Low complexity" evidence="8">
    <location>
        <begin position="84"/>
        <end position="129"/>
    </location>
</feature>
<dbReference type="SUPFAM" id="SSF56112">
    <property type="entry name" value="Protein kinase-like (PK-like)"/>
    <property type="match status" value="1"/>
</dbReference>
<organism evidence="11 12">
    <name type="scientific">Gonium pectorale</name>
    <name type="common">Green alga</name>
    <dbReference type="NCBI Taxonomy" id="33097"/>
    <lineage>
        <taxon>Eukaryota</taxon>
        <taxon>Viridiplantae</taxon>
        <taxon>Chlorophyta</taxon>
        <taxon>core chlorophytes</taxon>
        <taxon>Chlorophyceae</taxon>
        <taxon>CS clade</taxon>
        <taxon>Chlamydomonadales</taxon>
        <taxon>Volvocaceae</taxon>
        <taxon>Gonium</taxon>
    </lineage>
</organism>
<sequence>MPNSSSRQRYLHDTAKQNPATDEDEDDDDDVVDGGRQAYGTYDSCVHSFHVAAQQSNSLDGRQGIPALDSPPAASPVASKRHAVAPVAAEAVAGAGRGAANGSSASLRASAASPAPGNAWGPSASTTAPPHQPPTPPAPLQHRADSLAAAAGRDASGASARRPRGSVGDGGWVSSPQVTAPAPAPASTAAAAAAASAMPQSSYVSKGTGTSSPTSTAATASAPPSPPAAAAPTASAPSAATPPQPPAEPSVQWVIRPGPPIETAYALGKVLGKGSFGVVRAATHLATNSQVAVKTIRKSLLGAADVSSLRREVEILHHLSGHPNISQLLGVFEETSQLHLVIELYQDIKPENFMLTAPVAHPLAAAGDLGEAAEEDDRGAVGSRLKLIDFGLSVFCTDSTPMTETVGTSYYVAPEVLQRSYSRSADVWSAGVILHILLTGYAPFDGRNDQEILRAVQNGRLDLTTDPIWLSISREARAVLTSMLDRNPATRATADQLLAMPWLGRTAAACTAPSAPLPGVVSERMRRFSRMHSFAKEARRVVAGMMRSEEVAGLVAQFKGLDADGDGKLSVRELKEGLARQELQAKAAPGGAPPPALGSLGGTASGRTGLGEEELRELVERTDLDGDGMLDQSEFLGAALSTATIRLQAQQALAAAAAAGGGAGAPGGLARCGSTGRANPLAAAFAHFDKDGSGFITADELRSALAAHHPSGKGPDIQALLACVDQDSDGRISYPEFVAMLVQEVGDDDKEEVAPGGADVGGGGIRRFRAGKAVGTAKGQPTPAPEQQVADASQQQPQQRPQQKQQQPQPQRHEGEGHHDVPTEALPADARAIGQVGNPAGANPNTSFVSTAAVHSLDWYDECNSNANGTDSTGTGTDTDFGWESDSSVGFAAAGARGNAGAVAGGGATYVPSRLSVATLAVPAGGGGIKPDPAAGPGLVQVAEEAAAAALIAPVPGGAPGYLLQHVRVEDDGPGSAGRKAAGLAAKPLAAEAAPTAPAAASPRASGGGIAALRPPAILVPTGLAISIGPAAPRGSHRSRRHSAAAALDDDYRVGFDPDGGAARSGGYGRHSVERSTHRGMLPMPTPDEAQRQRHSNPHAGRHQQRQQQPEQHHQPLQLPNAPHSLQMQDAPRVSPPSAARGGARHRPPPLAFGSPCDALPPTGAFLSQTASPAYRPSGGAGAGGRAERISLQLPSMQAIAAATASAGGRRERASVAGDGGLAEHLLIPVSEGRARRTSAGSPAWMAAPLSPRPLAPTVPSATPGGAAGGDALRPGSGRARRHQGRRAAEAAGGGELLLSPGREPSDVGLILGQDPDGLCDATDFGGFGVLPPGACGDFPPAPVSYNANGSCSGRTRGGAPRTPVGAGPAAGAGAPTSGDSSAPLRLVSNMGSSSSSAAAAFSEPLPMLAGAGVTAAAQRMGGAAPRPAPSRALGAWSEGGSGNVTKMAAGGGGGRGAGAATVHPHAGLRGPLQSWQEESH</sequence>
<evidence type="ECO:0000256" key="8">
    <source>
        <dbReference type="SAM" id="MobiDB-lite"/>
    </source>
</evidence>
<feature type="compositionally biased region" description="Low complexity" evidence="8">
    <location>
        <begin position="230"/>
        <end position="239"/>
    </location>
</feature>
<reference evidence="12" key="1">
    <citation type="journal article" date="2016" name="Nat. Commun.">
        <title>The Gonium pectorale genome demonstrates co-option of cell cycle regulation during the evolution of multicellularity.</title>
        <authorList>
            <person name="Hanschen E.R."/>
            <person name="Marriage T.N."/>
            <person name="Ferris P.J."/>
            <person name="Hamaji T."/>
            <person name="Toyoda A."/>
            <person name="Fujiyama A."/>
            <person name="Neme R."/>
            <person name="Noguchi H."/>
            <person name="Minakuchi Y."/>
            <person name="Suzuki M."/>
            <person name="Kawai-Toyooka H."/>
            <person name="Smith D.R."/>
            <person name="Sparks H."/>
            <person name="Anderson J."/>
            <person name="Bakaric R."/>
            <person name="Luria V."/>
            <person name="Karger A."/>
            <person name="Kirschner M.W."/>
            <person name="Durand P.M."/>
            <person name="Michod R.E."/>
            <person name="Nozaki H."/>
            <person name="Olson B.J."/>
        </authorList>
    </citation>
    <scope>NUCLEOTIDE SEQUENCE [LARGE SCALE GENOMIC DNA]</scope>
    <source>
        <strain evidence="12">NIES-2863</strain>
    </source>
</reference>
<feature type="domain" description="EF-hand" evidence="10">
    <location>
        <begin position="676"/>
        <end position="711"/>
    </location>
</feature>
<dbReference type="GO" id="GO:0005509">
    <property type="term" value="F:calcium ion binding"/>
    <property type="evidence" value="ECO:0007669"/>
    <property type="project" value="InterPro"/>
</dbReference>
<dbReference type="InterPro" id="IPR011009">
    <property type="entry name" value="Kinase-like_dom_sf"/>
</dbReference>
<dbReference type="OrthoDB" id="40902at2759"/>
<accession>A0A150GBS0</accession>
<proteinExistence type="predicted"/>
<feature type="domain" description="EF-hand" evidence="10">
    <location>
        <begin position="712"/>
        <end position="747"/>
    </location>
</feature>
<dbReference type="PANTHER" id="PTHR24349">
    <property type="entry name" value="SERINE/THREONINE-PROTEIN KINASE"/>
    <property type="match status" value="1"/>
</dbReference>
<feature type="region of interest" description="Disordered" evidence="8">
    <location>
        <begin position="202"/>
        <end position="255"/>
    </location>
</feature>
<keyword evidence="12" id="KW-1185">Reference proteome</keyword>
<evidence type="ECO:0000256" key="1">
    <source>
        <dbReference type="ARBA" id="ARBA00022527"/>
    </source>
</evidence>
<dbReference type="SMART" id="SM00220">
    <property type="entry name" value="S_TKc"/>
    <property type="match status" value="1"/>
</dbReference>
<dbReference type="InterPro" id="IPR000719">
    <property type="entry name" value="Prot_kinase_dom"/>
</dbReference>
<keyword evidence="6 7" id="KW-0067">ATP-binding</keyword>
<feature type="binding site" evidence="7">
    <location>
        <position position="298"/>
    </location>
    <ligand>
        <name>ATP</name>
        <dbReference type="ChEBI" id="CHEBI:30616"/>
    </ligand>
</feature>
<feature type="compositionally biased region" description="Low complexity" evidence="8">
    <location>
        <begin position="146"/>
        <end position="160"/>
    </location>
</feature>
<comment type="caution">
    <text evidence="11">The sequence shown here is derived from an EMBL/GenBank/DDBJ whole genome shotgun (WGS) entry which is preliminary data.</text>
</comment>
<feature type="compositionally biased region" description="Low complexity" evidence="8">
    <location>
        <begin position="794"/>
        <end position="810"/>
    </location>
</feature>
<evidence type="ECO:0000259" key="10">
    <source>
        <dbReference type="PROSITE" id="PS50222"/>
    </source>
</evidence>
<feature type="compositionally biased region" description="Low complexity" evidence="8">
    <location>
        <begin position="1358"/>
        <end position="1384"/>
    </location>
</feature>
<gene>
    <name evidence="11" type="ORF">GPECTOR_36g133</name>
</gene>
<dbReference type="InterPro" id="IPR017441">
    <property type="entry name" value="Protein_kinase_ATP_BS"/>
</dbReference>
<evidence type="ECO:0000256" key="3">
    <source>
        <dbReference type="ARBA" id="ARBA00022741"/>
    </source>
</evidence>
<evidence type="ECO:0008006" key="13">
    <source>
        <dbReference type="Google" id="ProtNLM"/>
    </source>
</evidence>
<dbReference type="InterPro" id="IPR050205">
    <property type="entry name" value="CDPK_Ser/Thr_kinases"/>
</dbReference>
<feature type="compositionally biased region" description="Low complexity" evidence="8">
    <location>
        <begin position="1106"/>
        <end position="1120"/>
    </location>
</feature>
<keyword evidence="1" id="KW-0723">Serine/threonine-protein kinase</keyword>
<dbReference type="SMART" id="SM00054">
    <property type="entry name" value="EFh"/>
    <property type="match status" value="4"/>
</dbReference>
<evidence type="ECO:0000256" key="7">
    <source>
        <dbReference type="PROSITE-ProRule" id="PRU10141"/>
    </source>
</evidence>
<dbReference type="PROSITE" id="PS50222">
    <property type="entry name" value="EF_HAND_2"/>
    <property type="match status" value="4"/>
</dbReference>
<feature type="compositionally biased region" description="Pro residues" evidence="8">
    <location>
        <begin position="130"/>
        <end position="139"/>
    </location>
</feature>
<dbReference type="PROSITE" id="PS50011">
    <property type="entry name" value="PROTEIN_KINASE_DOM"/>
    <property type="match status" value="1"/>
</dbReference>
<feature type="domain" description="Protein kinase" evidence="9">
    <location>
        <begin position="265"/>
        <end position="503"/>
    </location>
</feature>
<dbReference type="InterPro" id="IPR011992">
    <property type="entry name" value="EF-hand-dom_pair"/>
</dbReference>
<feature type="region of interest" description="Disordered" evidence="8">
    <location>
        <begin position="1051"/>
        <end position="1158"/>
    </location>
</feature>
<evidence type="ECO:0000256" key="2">
    <source>
        <dbReference type="ARBA" id="ARBA00022679"/>
    </source>
</evidence>
<dbReference type="Proteomes" id="UP000075714">
    <property type="component" value="Unassembled WGS sequence"/>
</dbReference>
<dbReference type="EMBL" id="LSYV01000037">
    <property type="protein sequence ID" value="KXZ47282.1"/>
    <property type="molecule type" value="Genomic_DNA"/>
</dbReference>
<feature type="region of interest" description="Disordered" evidence="8">
    <location>
        <begin position="1353"/>
        <end position="1390"/>
    </location>
</feature>
<dbReference type="Pfam" id="PF13499">
    <property type="entry name" value="EF-hand_7"/>
    <property type="match status" value="2"/>
</dbReference>
<evidence type="ECO:0000256" key="6">
    <source>
        <dbReference type="ARBA" id="ARBA00022840"/>
    </source>
</evidence>
<feature type="compositionally biased region" description="Low complexity" evidence="8">
    <location>
        <begin position="1421"/>
        <end position="1436"/>
    </location>
</feature>
<feature type="compositionally biased region" description="Basic and acidic residues" evidence="8">
    <location>
        <begin position="811"/>
        <end position="822"/>
    </location>
</feature>
<dbReference type="SUPFAM" id="SSF47473">
    <property type="entry name" value="EF-hand"/>
    <property type="match status" value="1"/>
</dbReference>
<feature type="region of interest" description="Disordered" evidence="8">
    <location>
        <begin position="1421"/>
        <end position="1481"/>
    </location>
</feature>
<feature type="compositionally biased region" description="Low complexity" evidence="8">
    <location>
        <begin position="210"/>
        <end position="222"/>
    </location>
</feature>
<evidence type="ECO:0000256" key="4">
    <source>
        <dbReference type="ARBA" id="ARBA00022777"/>
    </source>
</evidence>
<feature type="region of interest" description="Disordered" evidence="8">
    <location>
        <begin position="1251"/>
        <end position="1302"/>
    </location>
</feature>
<keyword evidence="3 7" id="KW-0547">Nucleotide-binding</keyword>
<dbReference type="Gene3D" id="1.10.510.10">
    <property type="entry name" value="Transferase(Phosphotransferase) domain 1"/>
    <property type="match status" value="1"/>
</dbReference>
<dbReference type="Gene3D" id="3.30.200.20">
    <property type="entry name" value="Phosphorylase Kinase, domain 1"/>
    <property type="match status" value="1"/>
</dbReference>
<name>A0A150GBS0_GONPE</name>
<dbReference type="InterPro" id="IPR002048">
    <property type="entry name" value="EF_hand_dom"/>
</dbReference>
<dbReference type="STRING" id="33097.A0A150GBS0"/>
<feature type="region of interest" description="Disordered" evidence="8">
    <location>
        <begin position="57"/>
        <end position="184"/>
    </location>
</feature>
<dbReference type="Pfam" id="PF00069">
    <property type="entry name" value="Pkinase"/>
    <property type="match status" value="1"/>
</dbReference>
<keyword evidence="4" id="KW-0418">Kinase</keyword>
<keyword evidence="2" id="KW-0808">Transferase</keyword>
<keyword evidence="5" id="KW-0106">Calcium</keyword>
<protein>
    <recommendedName>
        <fullName evidence="13">Non-specific serine/threonine protein kinase</fullName>
    </recommendedName>
</protein>
<dbReference type="FunFam" id="3.30.200.20:FF:000042">
    <property type="entry name" value="Aurora kinase A"/>
    <property type="match status" value="1"/>
</dbReference>
<feature type="region of interest" description="Disordered" evidence="8">
    <location>
        <begin position="582"/>
        <end position="608"/>
    </location>
</feature>
<feature type="region of interest" description="Disordered" evidence="8">
    <location>
        <begin position="773"/>
        <end position="822"/>
    </location>
</feature>
<dbReference type="PROSITE" id="PS00107">
    <property type="entry name" value="PROTEIN_KINASE_ATP"/>
    <property type="match status" value="1"/>
</dbReference>
<dbReference type="GO" id="GO:0005524">
    <property type="term" value="F:ATP binding"/>
    <property type="evidence" value="ECO:0007669"/>
    <property type="project" value="UniProtKB-UniRule"/>
</dbReference>
<evidence type="ECO:0000256" key="5">
    <source>
        <dbReference type="ARBA" id="ARBA00022837"/>
    </source>
</evidence>
<feature type="compositionally biased region" description="Acidic residues" evidence="8">
    <location>
        <begin position="21"/>
        <end position="32"/>
    </location>
</feature>
<dbReference type="PROSITE" id="PS00018">
    <property type="entry name" value="EF_HAND_1"/>
    <property type="match status" value="4"/>
</dbReference>
<dbReference type="Gene3D" id="1.10.238.10">
    <property type="entry name" value="EF-hand"/>
    <property type="match status" value="2"/>
</dbReference>
<feature type="domain" description="EF-hand" evidence="10">
    <location>
        <begin position="610"/>
        <end position="645"/>
    </location>
</feature>